<reference evidence="5 6" key="1">
    <citation type="submission" date="2019-03" db="EMBL/GenBank/DDBJ databases">
        <authorList>
            <person name="Sebastian G."/>
            <person name="Baumann P."/>
            <person name="Ruckert C."/>
            <person name="Kalinowski J."/>
            <person name="Nebel B."/>
            <person name="Takors R."/>
            <person name="Blombach B."/>
        </authorList>
    </citation>
    <scope>NUCLEOTIDE SEQUENCE [LARGE SCALE GENOMIC DNA]</scope>
    <source>
        <strain evidence="5 6">DSM 1084</strain>
    </source>
</reference>
<keyword evidence="2" id="KW-0411">Iron-sulfur</keyword>
<dbReference type="SUPFAM" id="SSF52343">
    <property type="entry name" value="Ferredoxin reductase-like, C-terminal NADP-linked domain"/>
    <property type="match status" value="1"/>
</dbReference>
<organism evidence="5 6">
    <name type="scientific">Hydrogenophaga pseudoflava</name>
    <name type="common">Pseudomonas carboxydoflava</name>
    <dbReference type="NCBI Taxonomy" id="47421"/>
    <lineage>
        <taxon>Bacteria</taxon>
        <taxon>Pseudomonadati</taxon>
        <taxon>Pseudomonadota</taxon>
        <taxon>Betaproteobacteria</taxon>
        <taxon>Burkholderiales</taxon>
        <taxon>Comamonadaceae</taxon>
        <taxon>Hydrogenophaga</taxon>
    </lineage>
</organism>
<evidence type="ECO:0000256" key="1">
    <source>
        <dbReference type="ARBA" id="ARBA00001974"/>
    </source>
</evidence>
<dbReference type="InterPro" id="IPR001041">
    <property type="entry name" value="2Fe-2S_ferredoxin-type"/>
</dbReference>
<evidence type="ECO:0000259" key="4">
    <source>
        <dbReference type="PROSITE" id="PS51384"/>
    </source>
</evidence>
<proteinExistence type="predicted"/>
<dbReference type="Gene3D" id="3.10.20.30">
    <property type="match status" value="1"/>
</dbReference>
<dbReference type="InterPro" id="IPR050415">
    <property type="entry name" value="MRET"/>
</dbReference>
<dbReference type="CDD" id="cd00207">
    <property type="entry name" value="fer2"/>
    <property type="match status" value="1"/>
</dbReference>
<dbReference type="InterPro" id="IPR006058">
    <property type="entry name" value="2Fe2S_fd_BS"/>
</dbReference>
<sequence>MNGPTAALLQPTRIEIDNGPSFQPGPQEDTLLRAALRAGLAFPYECSVGGCGACRFELLEGVVQTLWEGAPGLSERDRKRGKRLACQSRVQGDARIRVRLGGEAEQPAVAPQRVTATLSERRAISDDMVELRLALPCSPGFQAGQYALLYPPGAQGARAYSMSNLDDGSGEWHFIVRRTPGGRGSAVMCAELPVGAKVDVDGPYGHAWLRPSSRDVVCVAGGSGLGPMLSIARGVLAEPGARRVHFFLGLRHEGDLGAADQLLALTGERLSATVVLSSPASPSAWAGATGFVHAEVERQLAPDLGHYDHYMAGPPPMIEAMQDLLMARHEVPFGQIRFDRFV</sequence>
<dbReference type="Gene3D" id="2.40.30.10">
    <property type="entry name" value="Translation factors"/>
    <property type="match status" value="1"/>
</dbReference>
<dbReference type="EMBL" id="CP037867">
    <property type="protein sequence ID" value="QBM26391.1"/>
    <property type="molecule type" value="Genomic_DNA"/>
</dbReference>
<keyword evidence="2" id="KW-0479">Metal-binding</keyword>
<feature type="domain" description="FAD-binding FR-type" evidence="4">
    <location>
        <begin position="111"/>
        <end position="210"/>
    </location>
</feature>
<dbReference type="PROSITE" id="PS51085">
    <property type="entry name" value="2FE2S_FER_2"/>
    <property type="match status" value="1"/>
</dbReference>
<dbReference type="GO" id="GO:0004497">
    <property type="term" value="F:monooxygenase activity"/>
    <property type="evidence" value="ECO:0007669"/>
    <property type="project" value="UniProtKB-KW"/>
</dbReference>
<gene>
    <name evidence="5" type="primary">tmoF</name>
    <name evidence="5" type="ORF">HPF_01780</name>
</gene>
<keyword evidence="5" id="KW-0560">Oxidoreductase</keyword>
<dbReference type="InterPro" id="IPR039261">
    <property type="entry name" value="FNR_nucleotide-bd"/>
</dbReference>
<dbReference type="Pfam" id="PF00111">
    <property type="entry name" value="Fer2"/>
    <property type="match status" value="1"/>
</dbReference>
<dbReference type="InterPro" id="IPR008333">
    <property type="entry name" value="Cbr1-like_FAD-bd_dom"/>
</dbReference>
<dbReference type="RefSeq" id="WP_241559757.1">
    <property type="nucleotide sequence ID" value="NZ_CP037867.1"/>
</dbReference>
<dbReference type="InterPro" id="IPR017927">
    <property type="entry name" value="FAD-bd_FR_type"/>
</dbReference>
<evidence type="ECO:0000313" key="6">
    <source>
        <dbReference type="Proteomes" id="UP000293912"/>
    </source>
</evidence>
<dbReference type="KEGG" id="hpse:HPF_01780"/>
<dbReference type="InterPro" id="IPR001433">
    <property type="entry name" value="OxRdtase_FAD/NAD-bd"/>
</dbReference>
<dbReference type="InterPro" id="IPR012675">
    <property type="entry name" value="Beta-grasp_dom_sf"/>
</dbReference>
<dbReference type="PROSITE" id="PS00197">
    <property type="entry name" value="2FE2S_FER_1"/>
    <property type="match status" value="1"/>
</dbReference>
<keyword evidence="2" id="KW-0001">2Fe-2S</keyword>
<dbReference type="Gene3D" id="3.40.50.80">
    <property type="entry name" value="Nucleotide-binding domain of ferredoxin-NADP reductase (FNR) module"/>
    <property type="match status" value="1"/>
</dbReference>
<evidence type="ECO:0000313" key="5">
    <source>
        <dbReference type="EMBL" id="QBM26391.1"/>
    </source>
</evidence>
<dbReference type="AlphaFoldDB" id="A0A4P6WYF1"/>
<accession>A0A4P6WYF1</accession>
<dbReference type="SUPFAM" id="SSF54292">
    <property type="entry name" value="2Fe-2S ferredoxin-like"/>
    <property type="match status" value="1"/>
</dbReference>
<dbReference type="Pfam" id="PF00175">
    <property type="entry name" value="NAD_binding_1"/>
    <property type="match status" value="1"/>
</dbReference>
<comment type="cofactor">
    <cofactor evidence="1">
        <name>FAD</name>
        <dbReference type="ChEBI" id="CHEBI:57692"/>
    </cofactor>
</comment>
<dbReference type="InterPro" id="IPR017938">
    <property type="entry name" value="Riboflavin_synthase-like_b-brl"/>
</dbReference>
<evidence type="ECO:0000256" key="2">
    <source>
        <dbReference type="ARBA" id="ARBA00022714"/>
    </source>
</evidence>
<dbReference type="PROSITE" id="PS51384">
    <property type="entry name" value="FAD_FR"/>
    <property type="match status" value="1"/>
</dbReference>
<protein>
    <submittedName>
        <fullName evidence="5">Toluene-4-monooxygenase electron transfer component</fullName>
    </submittedName>
</protein>
<keyword evidence="2" id="KW-0408">Iron</keyword>
<keyword evidence="6" id="KW-1185">Reference proteome</keyword>
<dbReference type="PRINTS" id="PR00410">
    <property type="entry name" value="PHEHYDRXLASE"/>
</dbReference>
<feature type="domain" description="2Fe-2S ferredoxin-type" evidence="3">
    <location>
        <begin position="12"/>
        <end position="102"/>
    </location>
</feature>
<dbReference type="PANTHER" id="PTHR47354">
    <property type="entry name" value="NADH OXIDOREDUCTASE HCR"/>
    <property type="match status" value="1"/>
</dbReference>
<dbReference type="SUPFAM" id="SSF63380">
    <property type="entry name" value="Riboflavin synthase domain-like"/>
    <property type="match status" value="1"/>
</dbReference>
<dbReference type="InterPro" id="IPR036010">
    <property type="entry name" value="2Fe-2S_ferredoxin-like_sf"/>
</dbReference>
<dbReference type="Proteomes" id="UP000293912">
    <property type="component" value="Chromosome"/>
</dbReference>
<keyword evidence="5" id="KW-0503">Monooxygenase</keyword>
<dbReference type="GO" id="GO:0051537">
    <property type="term" value="F:2 iron, 2 sulfur cluster binding"/>
    <property type="evidence" value="ECO:0007669"/>
    <property type="project" value="UniProtKB-KW"/>
</dbReference>
<dbReference type="PANTHER" id="PTHR47354:SF5">
    <property type="entry name" value="PROTEIN RFBI"/>
    <property type="match status" value="1"/>
</dbReference>
<evidence type="ECO:0000259" key="3">
    <source>
        <dbReference type="PROSITE" id="PS51085"/>
    </source>
</evidence>
<dbReference type="Pfam" id="PF00970">
    <property type="entry name" value="FAD_binding_6"/>
    <property type="match status" value="1"/>
</dbReference>
<name>A0A4P6WYF1_HYDPS</name>